<proteinExistence type="predicted"/>
<reference evidence="2" key="1">
    <citation type="submission" date="2021-01" db="EMBL/GenBank/DDBJ databases">
        <title>Modified the classification status of verrucomicrobia.</title>
        <authorList>
            <person name="Feng X."/>
        </authorList>
    </citation>
    <scope>NUCLEOTIDE SEQUENCE</scope>
    <source>
        <strain evidence="2">KCTC 22041</strain>
    </source>
</reference>
<keyword evidence="1" id="KW-1133">Transmembrane helix</keyword>
<feature type="transmembrane region" description="Helical" evidence="1">
    <location>
        <begin position="232"/>
        <end position="253"/>
    </location>
</feature>
<feature type="non-terminal residue" evidence="2">
    <location>
        <position position="1"/>
    </location>
</feature>
<evidence type="ECO:0000313" key="3">
    <source>
        <dbReference type="Proteomes" id="UP000603141"/>
    </source>
</evidence>
<feature type="transmembrane region" description="Helical" evidence="1">
    <location>
        <begin position="81"/>
        <end position="105"/>
    </location>
</feature>
<dbReference type="EMBL" id="JAENIJ010000083">
    <property type="protein sequence ID" value="MBK1884725.1"/>
    <property type="molecule type" value="Genomic_DNA"/>
</dbReference>
<dbReference type="RefSeq" id="WP_200274180.1">
    <property type="nucleotide sequence ID" value="NZ_JAENIJ010000083.1"/>
</dbReference>
<keyword evidence="1" id="KW-0812">Transmembrane</keyword>
<gene>
    <name evidence="2" type="ORF">JIN85_20100</name>
</gene>
<feature type="transmembrane region" description="Helical" evidence="1">
    <location>
        <begin position="117"/>
        <end position="136"/>
    </location>
</feature>
<keyword evidence="1" id="KW-0472">Membrane</keyword>
<keyword evidence="3" id="KW-1185">Reference proteome</keyword>
<protein>
    <submittedName>
        <fullName evidence="2">Uncharacterized protein</fullName>
    </submittedName>
</protein>
<accession>A0A934S7W8</accession>
<evidence type="ECO:0000256" key="1">
    <source>
        <dbReference type="SAM" id="Phobius"/>
    </source>
</evidence>
<dbReference type="AlphaFoldDB" id="A0A934S7W8"/>
<organism evidence="2 3">
    <name type="scientific">Luteolibacter pohnpeiensis</name>
    <dbReference type="NCBI Taxonomy" id="454153"/>
    <lineage>
        <taxon>Bacteria</taxon>
        <taxon>Pseudomonadati</taxon>
        <taxon>Verrucomicrobiota</taxon>
        <taxon>Verrucomicrobiia</taxon>
        <taxon>Verrucomicrobiales</taxon>
        <taxon>Verrucomicrobiaceae</taxon>
        <taxon>Luteolibacter</taxon>
    </lineage>
</organism>
<comment type="caution">
    <text evidence="2">The sequence shown here is derived from an EMBL/GenBank/DDBJ whole genome shotgun (WGS) entry which is preliminary data.</text>
</comment>
<dbReference type="Proteomes" id="UP000603141">
    <property type="component" value="Unassembled WGS sequence"/>
</dbReference>
<sequence length="255" mass="27603">DDQWPGIDRNPCGDLPIGAFISSADILVTNPNKKRGENKSAHPTATSLVVDFVAFIPPQMALNVRDKTNQMHSDAPRLIRAAPATVIIFSVLFSPALLLGVLLIVRGQQIREALGLVALYAVAVYWVCSPSIELAANRLIYRSLLKRAEIDLSQVSRVTMSANPAPTVTLTRKDGGTPLSFIVKPFSKLGIVAMFRHIRERSPDVQLDGISHDMSEGDFGTITKEAISTRNLIRIALTVSGSALAAALARAVFKH</sequence>
<evidence type="ECO:0000313" key="2">
    <source>
        <dbReference type="EMBL" id="MBK1884725.1"/>
    </source>
</evidence>
<name>A0A934S7W8_9BACT</name>